<sequence>LYGAFLSAIAYGIVVTLAVICLNILWAKRLPIRHQLFQFIYVVLVLMMATLSMGFEVRIIQAGFLEQRDFNGGTAGYPGPAAYLGKNLDHALPVEFKAWMACLVLTNWFCDSILLWHCMTLYQDNRFWPNPTVTGVLHLTQITAPETSTWTVCHLHFNFTILYGITAVLINLTLTTMITSRLFIHYRRTTRALGPGHGNDFTTVVAMLIESAVLADVFMILFLVPYAMHFWLCNIMIQPLIQAMAPLLIIYRVAQGKAWSSTTSHSQ</sequence>
<evidence type="ECO:0000313" key="2">
    <source>
        <dbReference type="EMBL" id="KAF9448280.1"/>
    </source>
</evidence>
<keyword evidence="1" id="KW-1133">Transmembrane helix</keyword>
<dbReference type="Proteomes" id="UP000807342">
    <property type="component" value="Unassembled WGS sequence"/>
</dbReference>
<dbReference type="EMBL" id="MU151166">
    <property type="protein sequence ID" value="KAF9448280.1"/>
    <property type="molecule type" value="Genomic_DNA"/>
</dbReference>
<evidence type="ECO:0000313" key="3">
    <source>
        <dbReference type="Proteomes" id="UP000807342"/>
    </source>
</evidence>
<keyword evidence="1" id="KW-0812">Transmembrane</keyword>
<keyword evidence="1" id="KW-0472">Membrane</keyword>
<protein>
    <submittedName>
        <fullName evidence="2">Uncharacterized protein</fullName>
    </submittedName>
</protein>
<gene>
    <name evidence="2" type="ORF">P691DRAFT_613880</name>
</gene>
<keyword evidence="3" id="KW-1185">Reference proteome</keyword>
<comment type="caution">
    <text evidence="2">The sequence shown here is derived from an EMBL/GenBank/DDBJ whole genome shotgun (WGS) entry which is preliminary data.</text>
</comment>
<feature type="non-terminal residue" evidence="2">
    <location>
        <position position="267"/>
    </location>
</feature>
<feature type="non-terminal residue" evidence="2">
    <location>
        <position position="1"/>
    </location>
</feature>
<proteinExistence type="predicted"/>
<feature type="transmembrane region" description="Helical" evidence="1">
    <location>
        <begin position="39"/>
        <end position="60"/>
    </location>
</feature>
<accession>A0A9P5XEY8</accession>
<dbReference type="OrthoDB" id="3267806at2759"/>
<feature type="transmembrane region" description="Helical" evidence="1">
    <location>
        <begin position="161"/>
        <end position="184"/>
    </location>
</feature>
<name>A0A9P5XEY8_9AGAR</name>
<organism evidence="2 3">
    <name type="scientific">Macrolepiota fuliginosa MF-IS2</name>
    <dbReference type="NCBI Taxonomy" id="1400762"/>
    <lineage>
        <taxon>Eukaryota</taxon>
        <taxon>Fungi</taxon>
        <taxon>Dikarya</taxon>
        <taxon>Basidiomycota</taxon>
        <taxon>Agaricomycotina</taxon>
        <taxon>Agaricomycetes</taxon>
        <taxon>Agaricomycetidae</taxon>
        <taxon>Agaricales</taxon>
        <taxon>Agaricineae</taxon>
        <taxon>Agaricaceae</taxon>
        <taxon>Macrolepiota</taxon>
    </lineage>
</organism>
<dbReference type="AlphaFoldDB" id="A0A9P5XEY8"/>
<feature type="transmembrane region" description="Helical" evidence="1">
    <location>
        <begin position="204"/>
        <end position="223"/>
    </location>
</feature>
<reference evidence="2" key="1">
    <citation type="submission" date="2020-11" db="EMBL/GenBank/DDBJ databases">
        <authorList>
            <consortium name="DOE Joint Genome Institute"/>
            <person name="Ahrendt S."/>
            <person name="Riley R."/>
            <person name="Andreopoulos W."/>
            <person name="Labutti K."/>
            <person name="Pangilinan J."/>
            <person name="Ruiz-Duenas F.J."/>
            <person name="Barrasa J.M."/>
            <person name="Sanchez-Garcia M."/>
            <person name="Camarero S."/>
            <person name="Miyauchi S."/>
            <person name="Serrano A."/>
            <person name="Linde D."/>
            <person name="Babiker R."/>
            <person name="Drula E."/>
            <person name="Ayuso-Fernandez I."/>
            <person name="Pacheco R."/>
            <person name="Padilla G."/>
            <person name="Ferreira P."/>
            <person name="Barriuso J."/>
            <person name="Kellner H."/>
            <person name="Castanera R."/>
            <person name="Alfaro M."/>
            <person name="Ramirez L."/>
            <person name="Pisabarro A.G."/>
            <person name="Kuo A."/>
            <person name="Tritt A."/>
            <person name="Lipzen A."/>
            <person name="He G."/>
            <person name="Yan M."/>
            <person name="Ng V."/>
            <person name="Cullen D."/>
            <person name="Martin F."/>
            <person name="Rosso M.-N."/>
            <person name="Henrissat B."/>
            <person name="Hibbett D."/>
            <person name="Martinez A.T."/>
            <person name="Grigoriev I.V."/>
        </authorList>
    </citation>
    <scope>NUCLEOTIDE SEQUENCE</scope>
    <source>
        <strain evidence="2">MF-IS2</strain>
    </source>
</reference>
<feature type="transmembrane region" description="Helical" evidence="1">
    <location>
        <begin position="6"/>
        <end position="27"/>
    </location>
</feature>
<evidence type="ECO:0000256" key="1">
    <source>
        <dbReference type="SAM" id="Phobius"/>
    </source>
</evidence>
<feature type="transmembrane region" description="Helical" evidence="1">
    <location>
        <begin position="229"/>
        <end position="251"/>
    </location>
</feature>